<name>A0ABW6GM60_9ACTN</name>
<evidence type="ECO:0000313" key="1">
    <source>
        <dbReference type="EMBL" id="MFE1353643.1"/>
    </source>
</evidence>
<organism evidence="1 2">
    <name type="scientific">Kitasatospora phosalacinea</name>
    <dbReference type="NCBI Taxonomy" id="2065"/>
    <lineage>
        <taxon>Bacteria</taxon>
        <taxon>Bacillati</taxon>
        <taxon>Actinomycetota</taxon>
        <taxon>Actinomycetes</taxon>
        <taxon>Kitasatosporales</taxon>
        <taxon>Streptomycetaceae</taxon>
        <taxon>Kitasatospora</taxon>
    </lineage>
</organism>
<keyword evidence="2" id="KW-1185">Reference proteome</keyword>
<gene>
    <name evidence="1" type="ORF">ACFW6T_16820</name>
</gene>
<reference evidence="1 2" key="1">
    <citation type="submission" date="2024-09" db="EMBL/GenBank/DDBJ databases">
        <title>The Natural Products Discovery Center: Release of the First 8490 Sequenced Strains for Exploring Actinobacteria Biosynthetic Diversity.</title>
        <authorList>
            <person name="Kalkreuter E."/>
            <person name="Kautsar S.A."/>
            <person name="Yang D."/>
            <person name="Bader C.D."/>
            <person name="Teijaro C.N."/>
            <person name="Fluegel L."/>
            <person name="Davis C.M."/>
            <person name="Simpson J.R."/>
            <person name="Lauterbach L."/>
            <person name="Steele A.D."/>
            <person name="Gui C."/>
            <person name="Meng S."/>
            <person name="Li G."/>
            <person name="Viehrig K."/>
            <person name="Ye F."/>
            <person name="Su P."/>
            <person name="Kiefer A.F."/>
            <person name="Nichols A."/>
            <person name="Cepeda A.J."/>
            <person name="Yan W."/>
            <person name="Fan B."/>
            <person name="Jiang Y."/>
            <person name="Adhikari A."/>
            <person name="Zheng C.-J."/>
            <person name="Schuster L."/>
            <person name="Cowan T.M."/>
            <person name="Smanski M.J."/>
            <person name="Chevrette M.G."/>
            <person name="De Carvalho L.P.S."/>
            <person name="Shen B."/>
        </authorList>
    </citation>
    <scope>NUCLEOTIDE SEQUENCE [LARGE SCALE GENOMIC DNA]</scope>
    <source>
        <strain evidence="1 2">NPDC058753</strain>
    </source>
</reference>
<dbReference type="EMBL" id="JBHYPX010000031">
    <property type="protein sequence ID" value="MFE1353643.1"/>
    <property type="molecule type" value="Genomic_DNA"/>
</dbReference>
<protein>
    <submittedName>
        <fullName evidence="1">Uncharacterized protein</fullName>
    </submittedName>
</protein>
<dbReference type="Proteomes" id="UP001599542">
    <property type="component" value="Unassembled WGS sequence"/>
</dbReference>
<dbReference type="RefSeq" id="WP_380321155.1">
    <property type="nucleotide sequence ID" value="NZ_JBHYPW010000013.1"/>
</dbReference>
<proteinExistence type="predicted"/>
<evidence type="ECO:0000313" key="2">
    <source>
        <dbReference type="Proteomes" id="UP001599542"/>
    </source>
</evidence>
<sequence length="254" mass="25308">MGIHGVATTGARAGRIDPLLADRIVEALLLVGLPVAHGGHGPGVHLLATDGGDGGPDADRWPVTLRWICSPRLEGAAAAADARSPWPRTRQVVADSMETALAELLPVLGLSATRADADGPTLVGPGGSDTAFPSGAGSSPVGSTAVGSTAAEADPAVAAAVRRGAALAGLPLARGPRTAGVAFAACGPAADGQVAAVVDVAWRSSPQLPDEPLVATAVREAMHHAVGTALAVCGLRTSWHRPADSAPHLHVTDR</sequence>
<accession>A0ABW6GM60</accession>
<comment type="caution">
    <text evidence="1">The sequence shown here is derived from an EMBL/GenBank/DDBJ whole genome shotgun (WGS) entry which is preliminary data.</text>
</comment>